<name>A0A6A6ULD9_9PEZI</name>
<organism evidence="4 5">
    <name type="scientific">Microthyrium microscopicum</name>
    <dbReference type="NCBI Taxonomy" id="703497"/>
    <lineage>
        <taxon>Eukaryota</taxon>
        <taxon>Fungi</taxon>
        <taxon>Dikarya</taxon>
        <taxon>Ascomycota</taxon>
        <taxon>Pezizomycotina</taxon>
        <taxon>Dothideomycetes</taxon>
        <taxon>Dothideomycetes incertae sedis</taxon>
        <taxon>Microthyriales</taxon>
        <taxon>Microthyriaceae</taxon>
        <taxon>Microthyrium</taxon>
    </lineage>
</organism>
<evidence type="ECO:0000259" key="3">
    <source>
        <dbReference type="Pfam" id="PF21666"/>
    </source>
</evidence>
<dbReference type="PANTHER" id="PTHR33119">
    <property type="entry name" value="IFI3P"/>
    <property type="match status" value="1"/>
</dbReference>
<feature type="domain" description="DUF4246" evidence="2">
    <location>
        <begin position="107"/>
        <end position="593"/>
    </location>
</feature>
<evidence type="ECO:0000313" key="5">
    <source>
        <dbReference type="Proteomes" id="UP000799302"/>
    </source>
</evidence>
<dbReference type="Proteomes" id="UP000799302">
    <property type="component" value="Unassembled WGS sequence"/>
</dbReference>
<dbReference type="Pfam" id="PF14033">
    <property type="entry name" value="DUF4246"/>
    <property type="match status" value="1"/>
</dbReference>
<keyword evidence="5" id="KW-1185">Reference proteome</keyword>
<feature type="domain" description="DUF4246" evidence="3">
    <location>
        <begin position="22"/>
        <end position="88"/>
    </location>
</feature>
<proteinExistence type="predicted"/>
<dbReference type="InterPro" id="IPR025340">
    <property type="entry name" value="DUF4246"/>
</dbReference>
<evidence type="ECO:0000313" key="4">
    <source>
        <dbReference type="EMBL" id="KAF2673105.1"/>
    </source>
</evidence>
<dbReference type="PANTHER" id="PTHR33119:SF1">
    <property type="entry name" value="FE2OG DIOXYGENASE DOMAIN-CONTAINING PROTEIN"/>
    <property type="match status" value="1"/>
</dbReference>
<gene>
    <name evidence="4" type="ORF">BT63DRAFT_410152</name>
</gene>
<evidence type="ECO:0000256" key="1">
    <source>
        <dbReference type="SAM" id="MobiDB-lite"/>
    </source>
</evidence>
<dbReference type="InterPro" id="IPR049207">
    <property type="entry name" value="DUF4246_N"/>
</dbReference>
<dbReference type="AlphaFoldDB" id="A0A6A6ULD9"/>
<dbReference type="EMBL" id="MU004231">
    <property type="protein sequence ID" value="KAF2673105.1"/>
    <property type="molecule type" value="Genomic_DNA"/>
</dbReference>
<feature type="region of interest" description="Disordered" evidence="1">
    <location>
        <begin position="357"/>
        <end position="391"/>
    </location>
</feature>
<sequence length="656" mass="74557">MASQNMLPMRSSQPLYSKRLQVPGFGLPIQYLLDKDKRHQHAIADRSNITPITERELRMLQFVNQITDKPSWETKVYDEAIVRKWKEEGSTEIGIGEPAISDVILSEQMFDFCIQELRAKAKLVKSGEIFTRVFDIDDTCTIAKSDAAVPCSIKSALQKLVKPLEDINEKYKDWHPGSDNKVLDLIHPSLNPIIYGTTKAIATEIVPLKNCIDKYACAGELTLPAPTEEDSVFERPPGDGFFNKSSVPHAWGSYQWMPSDVKFEAGKAKITSYINNLHAEYHEDLYHVFEDLLDVTIPLWNAVLATYSKRERIPVSSTSQEDFELMPGRLYPYERTPDGIRVPNNAVAAARAAAQRRRDAGEVVEVDEEEEENEEDDGEEDDDEEDEGDDEEYLYDNDYLEWVRENSNLNWPEPKSYKSYIENLTHEPEDLESYPNGLQVIFKMANIHLTPDSPTYDGGSWHIEGALNDHICATAIYYYDSTNITPSSLSFRHHLDTWDLTMKPMQNEPESLEYFYGIQNDGSNEQDIGSVLTPPGRLLCFPNTVQHCVEPFELLDKSREGYRKIVAMFLVDPNIRVLSSANVGPQRRDWWAERVRLVPAFASLPLEIFERVVGFVDGMPLGREKAEEVREALMEERGMVDDEAAEAFQGSAMGSG</sequence>
<reference evidence="4" key="1">
    <citation type="journal article" date="2020" name="Stud. Mycol.">
        <title>101 Dothideomycetes genomes: a test case for predicting lifestyles and emergence of pathogens.</title>
        <authorList>
            <person name="Haridas S."/>
            <person name="Albert R."/>
            <person name="Binder M."/>
            <person name="Bloem J."/>
            <person name="Labutti K."/>
            <person name="Salamov A."/>
            <person name="Andreopoulos B."/>
            <person name="Baker S."/>
            <person name="Barry K."/>
            <person name="Bills G."/>
            <person name="Bluhm B."/>
            <person name="Cannon C."/>
            <person name="Castanera R."/>
            <person name="Culley D."/>
            <person name="Daum C."/>
            <person name="Ezra D."/>
            <person name="Gonzalez J."/>
            <person name="Henrissat B."/>
            <person name="Kuo A."/>
            <person name="Liang C."/>
            <person name="Lipzen A."/>
            <person name="Lutzoni F."/>
            <person name="Magnuson J."/>
            <person name="Mondo S."/>
            <person name="Nolan M."/>
            <person name="Ohm R."/>
            <person name="Pangilinan J."/>
            <person name="Park H.-J."/>
            <person name="Ramirez L."/>
            <person name="Alfaro M."/>
            <person name="Sun H."/>
            <person name="Tritt A."/>
            <person name="Yoshinaga Y."/>
            <person name="Zwiers L.-H."/>
            <person name="Turgeon B."/>
            <person name="Goodwin S."/>
            <person name="Spatafora J."/>
            <person name="Crous P."/>
            <person name="Grigoriev I."/>
        </authorList>
    </citation>
    <scope>NUCLEOTIDE SEQUENCE</scope>
    <source>
        <strain evidence="4">CBS 115976</strain>
    </source>
</reference>
<evidence type="ECO:0000259" key="2">
    <source>
        <dbReference type="Pfam" id="PF14033"/>
    </source>
</evidence>
<dbReference type="Pfam" id="PF21666">
    <property type="entry name" value="DUF4246_N"/>
    <property type="match status" value="1"/>
</dbReference>
<dbReference type="InterPro" id="IPR049192">
    <property type="entry name" value="DUF4246_C"/>
</dbReference>
<feature type="compositionally biased region" description="Acidic residues" evidence="1">
    <location>
        <begin position="362"/>
        <end position="391"/>
    </location>
</feature>
<dbReference type="OrthoDB" id="415532at2759"/>
<accession>A0A6A6ULD9</accession>
<protein>
    <submittedName>
        <fullName evidence="4">Uncharacterized protein</fullName>
    </submittedName>
</protein>